<evidence type="ECO:0000313" key="2">
    <source>
        <dbReference type="Proteomes" id="UP000028504"/>
    </source>
</evidence>
<proteinExistence type="predicted"/>
<keyword evidence="2" id="KW-1185">Reference proteome</keyword>
<sequence>MGVLSVFLCVVVFLGVIGVGLAVRRFVTLRSTGATVVLRRLPARRIHGWRHGLIRYDGDLLHYYKLRSIAPGPDSSFHRTEITLGKRRELTPSEAAFMAEGSRVLEFRSGRADWEIALTPRAEMAFTAWLESAPDVRQERPDYRRLRERIAQVRKKRRR</sequence>
<evidence type="ECO:0008006" key="3">
    <source>
        <dbReference type="Google" id="ProtNLM"/>
    </source>
</evidence>
<reference evidence="1 2" key="1">
    <citation type="submission" date="2014-07" db="EMBL/GenBank/DDBJ databases">
        <title>Complete genome sequence of Corynebacterium atypicum DSM 44849: identifiction of the mycolic acid biosynthesis genes.</title>
        <authorList>
            <person name="Tippelt A."/>
            <person name="Mollmann S."/>
            <person name="Albersmeier A."/>
            <person name="Jaenicke S."/>
            <person name="Ruckert C."/>
            <person name="Tauch A."/>
        </authorList>
    </citation>
    <scope>NUCLEOTIDE SEQUENCE [LARGE SCALE GENOMIC DNA]</scope>
    <source>
        <strain evidence="1 2">R2070</strain>
    </source>
</reference>
<dbReference type="InterPro" id="IPR019675">
    <property type="entry name" value="DUF2550"/>
</dbReference>
<dbReference type="RefSeq" id="WP_038605816.1">
    <property type="nucleotide sequence ID" value="NZ_CP008944.1"/>
</dbReference>
<accession>A0ABM5QN81</accession>
<dbReference type="Proteomes" id="UP000028504">
    <property type="component" value="Chromosome"/>
</dbReference>
<organism evidence="1 2">
    <name type="scientific">Corynebacterium atypicum</name>
    <dbReference type="NCBI Taxonomy" id="191610"/>
    <lineage>
        <taxon>Bacteria</taxon>
        <taxon>Bacillati</taxon>
        <taxon>Actinomycetota</taxon>
        <taxon>Actinomycetes</taxon>
        <taxon>Mycobacteriales</taxon>
        <taxon>Corynebacteriaceae</taxon>
        <taxon>Corynebacterium</taxon>
    </lineage>
</organism>
<dbReference type="EMBL" id="CP008944">
    <property type="protein sequence ID" value="AIG64290.1"/>
    <property type="molecule type" value="Genomic_DNA"/>
</dbReference>
<protein>
    <recommendedName>
        <fullName evidence="3">DUF2550 domain-containing protein</fullName>
    </recommendedName>
</protein>
<gene>
    <name evidence="1" type="ORF">CATYP_06350</name>
</gene>
<dbReference type="Pfam" id="PF10739">
    <property type="entry name" value="DUF2550"/>
    <property type="match status" value="1"/>
</dbReference>
<name>A0ABM5QN81_9CORY</name>
<evidence type="ECO:0000313" key="1">
    <source>
        <dbReference type="EMBL" id="AIG64290.1"/>
    </source>
</evidence>